<dbReference type="PROSITE" id="PS50158">
    <property type="entry name" value="ZF_CCHC"/>
    <property type="match status" value="1"/>
</dbReference>
<evidence type="ECO:0000256" key="1">
    <source>
        <dbReference type="PROSITE-ProRule" id="PRU00047"/>
    </source>
</evidence>
<keyword evidence="1" id="KW-0863">Zinc-finger</keyword>
<dbReference type="Pfam" id="PF18701">
    <property type="entry name" value="DUF5641"/>
    <property type="match status" value="1"/>
</dbReference>
<dbReference type="InterPro" id="IPR040676">
    <property type="entry name" value="DUF5641"/>
</dbReference>
<dbReference type="STRING" id="84645.A0A498MIJ9"/>
<evidence type="ECO:0000259" key="2">
    <source>
        <dbReference type="PROSITE" id="PS50158"/>
    </source>
</evidence>
<dbReference type="AlphaFoldDB" id="A0A498MIJ9"/>
<dbReference type="InterPro" id="IPR005312">
    <property type="entry name" value="DUF1759"/>
</dbReference>
<feature type="domain" description="Integrase catalytic" evidence="3">
    <location>
        <begin position="633"/>
        <end position="820"/>
    </location>
</feature>
<dbReference type="Gene3D" id="3.30.420.10">
    <property type="entry name" value="Ribonuclease H-like superfamily/Ribonuclease H"/>
    <property type="match status" value="1"/>
</dbReference>
<dbReference type="GO" id="GO:0003676">
    <property type="term" value="F:nucleic acid binding"/>
    <property type="evidence" value="ECO:0007669"/>
    <property type="project" value="InterPro"/>
</dbReference>
<dbReference type="GO" id="GO:0008270">
    <property type="term" value="F:zinc ion binding"/>
    <property type="evidence" value="ECO:0007669"/>
    <property type="project" value="UniProtKB-KW"/>
</dbReference>
<dbReference type="EMBL" id="QBIY01012753">
    <property type="protein sequence ID" value="RXN17185.1"/>
    <property type="molecule type" value="Genomic_DNA"/>
</dbReference>
<dbReference type="Pfam" id="PF03564">
    <property type="entry name" value="DUF1759"/>
    <property type="match status" value="1"/>
</dbReference>
<reference evidence="4 5" key="1">
    <citation type="submission" date="2018-03" db="EMBL/GenBank/DDBJ databases">
        <title>Draft genome sequence of Rohu Carp (Labeo rohita).</title>
        <authorList>
            <person name="Das P."/>
            <person name="Kushwaha B."/>
            <person name="Joshi C.G."/>
            <person name="Kumar D."/>
            <person name="Nagpure N.S."/>
            <person name="Sahoo L."/>
            <person name="Das S.P."/>
            <person name="Bit A."/>
            <person name="Patnaik S."/>
            <person name="Meher P.K."/>
            <person name="Jayasankar P."/>
            <person name="Koringa P.G."/>
            <person name="Patel N.V."/>
            <person name="Hinsu A.T."/>
            <person name="Kumar R."/>
            <person name="Pandey M."/>
            <person name="Agarwal S."/>
            <person name="Srivastava S."/>
            <person name="Singh M."/>
            <person name="Iquebal M.A."/>
            <person name="Jaiswal S."/>
            <person name="Angadi U.B."/>
            <person name="Kumar N."/>
            <person name="Raza M."/>
            <person name="Shah T.M."/>
            <person name="Rai A."/>
            <person name="Jena J.K."/>
        </authorList>
    </citation>
    <scope>NUCLEOTIDE SEQUENCE [LARGE SCALE GENOMIC DNA]</scope>
    <source>
        <strain evidence="4">DASCIFA01</strain>
        <tissue evidence="4">Testis</tissue>
    </source>
</reference>
<dbReference type="SUPFAM" id="SSF53098">
    <property type="entry name" value="Ribonuclease H-like"/>
    <property type="match status" value="1"/>
</dbReference>
<sequence>MEAARAKLEVYEREIKQENVPQIIQPNDRPSTLNDSSAPPTDLSLLAHAIQESIAANRLPIPTPSVFSGDPIHYIEWRASFQSLIDKKNISSADKFYYLKKYVSGSAQKCLEGTFYRNDEEAYRDGWNKLNRRYGQPFVIQRAFRDKLSKWPKIQAKDAEGLRAFSDFLNACSQAMPHVKGLEVLNDCEENQKLMLKVPDWLAASWNRKVTVALIDGEDFPTFKEFADFVSVEAEIACTPVTSLHALHSSYSFKERKDAREFKGTKANVFSIQTASNNNSSPSNGKAKPRCMWCKRDDHQLPKCLHFREQSLTDKRTYVKENNLCYGCLKPGHTAKECHHRQICDTCKGRHPTCLHDENYKASMGREGHLSLIKKLSNAPEESTAATALNVTRGDQSCITSMIVPVWVSVATDPDKEQLIYALLDTQSDSTFIDKETSYKLQVDTIPVKLKLTTMLGENIIVQSERVLGLRVRGYNSCVHIDLPPAYTKDCIPGNREHIPTHNTARSWPHLRAIAEKVPPLLSCEIGLLIGYNCPRALTPRQVLTGKDSEPYAICTDLGWSVVGSAVPSMDRGDVGLCHKVMVKELPPVTPMDVLGALESDFKDVKDHKVVSQEDLLFLDILKGSIKKNEQGHYEMPLPFRQRPRLPDNRKLAEKRLDHLRRKFSKEERAIHLEMLEDMSTDAFINGLRCFIAIRGAVRQIQCDQGTNFIGAKNEFKAALQELNEERLSSFLSQRQCDFVMNAPHSSHAGGVWERQIKTVRSVLSSILALAHNRLRDSVLRTVLYEVMAIVNSRPLTVDTLFSPDSLEPLTPNHLIQMKSISALPPPGTFPREDLYGARRWRQVQYLAEQFWSRWKPEYLHSIMARQKWHSPKRNLQVGDVVMDMDESSPRCEWKLAKVVDIVEGKDGLVRRVKISVGDKRLTKDGKRLSKLSILERPVQKLVLLLEA</sequence>
<evidence type="ECO:0008006" key="6">
    <source>
        <dbReference type="Google" id="ProtNLM"/>
    </source>
</evidence>
<gene>
    <name evidence="4" type="ORF">ROHU_008098</name>
</gene>
<comment type="caution">
    <text evidence="4">The sequence shown here is derived from an EMBL/GenBank/DDBJ whole genome shotgun (WGS) entry which is preliminary data.</text>
</comment>
<feature type="domain" description="CCHC-type" evidence="2">
    <location>
        <begin position="325"/>
        <end position="338"/>
    </location>
</feature>
<keyword evidence="1" id="KW-0479">Metal-binding</keyword>
<accession>A0A498MIJ9</accession>
<dbReference type="Proteomes" id="UP000290572">
    <property type="component" value="Unassembled WGS sequence"/>
</dbReference>
<dbReference type="InterPro" id="IPR001878">
    <property type="entry name" value="Znf_CCHC"/>
</dbReference>
<dbReference type="GO" id="GO:0015074">
    <property type="term" value="P:DNA integration"/>
    <property type="evidence" value="ECO:0007669"/>
    <property type="project" value="InterPro"/>
</dbReference>
<name>A0A498MIJ9_LABRO</name>
<evidence type="ECO:0000313" key="5">
    <source>
        <dbReference type="Proteomes" id="UP000290572"/>
    </source>
</evidence>
<keyword evidence="5" id="KW-1185">Reference proteome</keyword>
<dbReference type="InterPro" id="IPR001584">
    <property type="entry name" value="Integrase_cat-core"/>
</dbReference>
<keyword evidence="1" id="KW-0862">Zinc</keyword>
<protein>
    <recommendedName>
        <fullName evidence="6">CCHC-type domain-containing protein</fullName>
    </recommendedName>
</protein>
<dbReference type="PROSITE" id="PS50994">
    <property type="entry name" value="INTEGRASE"/>
    <property type="match status" value="1"/>
</dbReference>
<dbReference type="InterPro" id="IPR012337">
    <property type="entry name" value="RNaseH-like_sf"/>
</dbReference>
<dbReference type="PANTHER" id="PTHR47331">
    <property type="entry name" value="PHD-TYPE DOMAIN-CONTAINING PROTEIN"/>
    <property type="match status" value="1"/>
</dbReference>
<evidence type="ECO:0000259" key="3">
    <source>
        <dbReference type="PROSITE" id="PS50994"/>
    </source>
</evidence>
<dbReference type="PANTHER" id="PTHR47331:SF5">
    <property type="entry name" value="RIBONUCLEASE H"/>
    <property type="match status" value="1"/>
</dbReference>
<proteinExistence type="predicted"/>
<organism evidence="4 5">
    <name type="scientific">Labeo rohita</name>
    <name type="common">Indian major carp</name>
    <name type="synonym">Cyprinus rohita</name>
    <dbReference type="NCBI Taxonomy" id="84645"/>
    <lineage>
        <taxon>Eukaryota</taxon>
        <taxon>Metazoa</taxon>
        <taxon>Chordata</taxon>
        <taxon>Craniata</taxon>
        <taxon>Vertebrata</taxon>
        <taxon>Euteleostomi</taxon>
        <taxon>Actinopterygii</taxon>
        <taxon>Neopterygii</taxon>
        <taxon>Teleostei</taxon>
        <taxon>Ostariophysi</taxon>
        <taxon>Cypriniformes</taxon>
        <taxon>Cyprinidae</taxon>
        <taxon>Labeoninae</taxon>
        <taxon>Labeonini</taxon>
        <taxon>Labeo</taxon>
    </lineage>
</organism>
<dbReference type="InterPro" id="IPR036397">
    <property type="entry name" value="RNaseH_sf"/>
</dbReference>
<evidence type="ECO:0000313" key="4">
    <source>
        <dbReference type="EMBL" id="RXN17185.1"/>
    </source>
</evidence>